<dbReference type="GO" id="GO:0009289">
    <property type="term" value="C:pilus"/>
    <property type="evidence" value="ECO:0007669"/>
    <property type="project" value="UniProtKB-SubCell"/>
</dbReference>
<name>A0A240BTQ3_SERFI</name>
<dbReference type="GO" id="GO:0043709">
    <property type="term" value="P:cell adhesion involved in single-species biofilm formation"/>
    <property type="evidence" value="ECO:0007669"/>
    <property type="project" value="TreeGrafter"/>
</dbReference>
<evidence type="ECO:0000259" key="6">
    <source>
        <dbReference type="Pfam" id="PF00419"/>
    </source>
</evidence>
<evidence type="ECO:0000256" key="2">
    <source>
        <dbReference type="ARBA" id="ARBA00006671"/>
    </source>
</evidence>
<proteinExistence type="inferred from homology"/>
<dbReference type="GeneID" id="75027002"/>
<dbReference type="EMBL" id="LT906479">
    <property type="protein sequence ID" value="SNV98819.1"/>
    <property type="molecule type" value="Genomic_DNA"/>
</dbReference>
<organism evidence="7 8">
    <name type="scientific">Serratia ficaria</name>
    <dbReference type="NCBI Taxonomy" id="61651"/>
    <lineage>
        <taxon>Bacteria</taxon>
        <taxon>Pseudomonadati</taxon>
        <taxon>Pseudomonadota</taxon>
        <taxon>Gammaproteobacteria</taxon>
        <taxon>Enterobacterales</taxon>
        <taxon>Yersiniaceae</taxon>
        <taxon>Serratia</taxon>
    </lineage>
</organism>
<dbReference type="RefSeq" id="WP_095096895.1">
    <property type="nucleotide sequence ID" value="NZ_CAMIQD010000002.1"/>
</dbReference>
<dbReference type="Gene3D" id="2.60.40.1090">
    <property type="entry name" value="Fimbrial-type adhesion domain"/>
    <property type="match status" value="1"/>
</dbReference>
<dbReference type="InterPro" id="IPR050263">
    <property type="entry name" value="Bact_Fimbrial_Adh_Pro"/>
</dbReference>
<protein>
    <submittedName>
        <fullName evidence="7">Putative fimbrial-like adhesin protein StcD</fullName>
    </submittedName>
</protein>
<keyword evidence="4" id="KW-0281">Fimbrium</keyword>
<reference evidence="7 8" key="1">
    <citation type="submission" date="2017-06" db="EMBL/GenBank/DDBJ databases">
        <authorList>
            <consortium name="Pathogen Informatics"/>
        </authorList>
    </citation>
    <scope>NUCLEOTIDE SEQUENCE [LARGE SCALE GENOMIC DNA]</scope>
    <source>
        <strain evidence="7 8">NCTC12148</strain>
    </source>
</reference>
<accession>A0A240BTQ3</accession>
<dbReference type="Pfam" id="PF00419">
    <property type="entry name" value="Fimbrial"/>
    <property type="match status" value="1"/>
</dbReference>
<dbReference type="PANTHER" id="PTHR33420">
    <property type="entry name" value="FIMBRIAL SUBUNIT ELFA-RELATED"/>
    <property type="match status" value="1"/>
</dbReference>
<evidence type="ECO:0000256" key="3">
    <source>
        <dbReference type="ARBA" id="ARBA00022729"/>
    </source>
</evidence>
<dbReference type="Proteomes" id="UP000215134">
    <property type="component" value="Chromosome 1"/>
</dbReference>
<evidence type="ECO:0000313" key="8">
    <source>
        <dbReference type="Proteomes" id="UP000215134"/>
    </source>
</evidence>
<dbReference type="OrthoDB" id="6556303at2"/>
<evidence type="ECO:0000256" key="1">
    <source>
        <dbReference type="ARBA" id="ARBA00004561"/>
    </source>
</evidence>
<dbReference type="SUPFAM" id="SSF49401">
    <property type="entry name" value="Bacterial adhesins"/>
    <property type="match status" value="1"/>
</dbReference>
<feature type="chain" id="PRO_5012669995" evidence="5">
    <location>
        <begin position="21"/>
        <end position="356"/>
    </location>
</feature>
<evidence type="ECO:0000256" key="5">
    <source>
        <dbReference type="SAM" id="SignalP"/>
    </source>
</evidence>
<evidence type="ECO:0000313" key="7">
    <source>
        <dbReference type="EMBL" id="SNV98819.1"/>
    </source>
</evidence>
<dbReference type="AlphaFoldDB" id="A0A240BTQ3"/>
<evidence type="ECO:0000256" key="4">
    <source>
        <dbReference type="ARBA" id="ARBA00023263"/>
    </source>
</evidence>
<dbReference type="InterPro" id="IPR036937">
    <property type="entry name" value="Adhesion_dom_fimbrial_sf"/>
</dbReference>
<dbReference type="STRING" id="1411141.GCA_001590885_03094"/>
<keyword evidence="8" id="KW-1185">Reference proteome</keyword>
<sequence>MIRIFSLLLLCGLFSGYGYASCYGNGIQYGAPIFVDLSDKLTEQNPVWQGSFYTQYSGTFSCTTGSSTFGYTRILSTDSSKATILGFSDGKYWVRAEITNDVTNKELSGWGSHTASELNVPMTIRFSLVSKTGSAVIAGDTYPIDDVMFVTDLSGLSFLEIIAWPLKQLGKILTWLFNGFHWPYDQRDMYGQPMNIKYAPKMTTCSFDNAGLAVKLPTVGLAQVGKNSRSGLTPFTLNLSCQNMRANGTSDRAIDMFLSSNNLLSSDHTVLIDNSADAAKGIGIRLVKMDTSNSPVMMSLSNVDRGSATSLFNVPAGGALNNRFAIGMAAYYYPYNLGGATSGAINSSATLNIIYK</sequence>
<comment type="subcellular location">
    <subcellularLocation>
        <location evidence="1">Fimbrium</location>
    </subcellularLocation>
</comment>
<dbReference type="InterPro" id="IPR008966">
    <property type="entry name" value="Adhesion_dom_sf"/>
</dbReference>
<dbReference type="InterPro" id="IPR000259">
    <property type="entry name" value="Adhesion_dom_fimbrial"/>
</dbReference>
<feature type="domain" description="Fimbrial-type adhesion" evidence="6">
    <location>
        <begin position="201"/>
        <end position="356"/>
    </location>
</feature>
<comment type="similarity">
    <text evidence="2">Belongs to the fimbrial protein family.</text>
</comment>
<feature type="signal peptide" evidence="5">
    <location>
        <begin position="1"/>
        <end position="20"/>
    </location>
</feature>
<gene>
    <name evidence="7" type="ORF">SAMEA4384070_01835</name>
</gene>
<keyword evidence="3 5" id="KW-0732">Signal</keyword>
<dbReference type="PANTHER" id="PTHR33420:SF3">
    <property type="entry name" value="FIMBRIAL SUBUNIT ELFA"/>
    <property type="match status" value="1"/>
</dbReference>
<dbReference type="KEGG" id="sfj:SAMEA4384070_1835"/>